<evidence type="ECO:0000256" key="14">
    <source>
        <dbReference type="RuleBase" id="RU004171"/>
    </source>
</evidence>
<dbReference type="InterPro" id="IPR019811">
    <property type="entry name" value="HDH_CS"/>
</dbReference>
<dbReference type="Pfam" id="PF03447">
    <property type="entry name" value="NAD_binding_3"/>
    <property type="match status" value="1"/>
</dbReference>
<dbReference type="Proteomes" id="UP000475117">
    <property type="component" value="Chromosome"/>
</dbReference>
<dbReference type="RefSeq" id="WP_164362135.1">
    <property type="nucleotide sequence ID" value="NZ_CP066776.1"/>
</dbReference>
<dbReference type="UniPathway" id="UPA00051">
    <property type="reaction ID" value="UER00465"/>
</dbReference>
<comment type="catalytic activity">
    <reaction evidence="13">
        <text>L-homoserine + NADP(+) = L-aspartate 4-semialdehyde + NADPH + H(+)</text>
        <dbReference type="Rhea" id="RHEA:15761"/>
        <dbReference type="ChEBI" id="CHEBI:15378"/>
        <dbReference type="ChEBI" id="CHEBI:57476"/>
        <dbReference type="ChEBI" id="CHEBI:57783"/>
        <dbReference type="ChEBI" id="CHEBI:58349"/>
        <dbReference type="ChEBI" id="CHEBI:537519"/>
        <dbReference type="EC" id="1.1.1.3"/>
    </reaction>
</comment>
<evidence type="ECO:0000313" key="16">
    <source>
        <dbReference type="Proteomes" id="UP000475117"/>
    </source>
</evidence>
<evidence type="ECO:0000256" key="11">
    <source>
        <dbReference type="PIRSR" id="PIRSR000098-1"/>
    </source>
</evidence>
<dbReference type="GO" id="GO:0004412">
    <property type="term" value="F:homoserine dehydrogenase activity"/>
    <property type="evidence" value="ECO:0007669"/>
    <property type="project" value="UniProtKB-EC"/>
</dbReference>
<evidence type="ECO:0000256" key="6">
    <source>
        <dbReference type="ARBA" id="ARBA00022605"/>
    </source>
</evidence>
<evidence type="ECO:0000313" key="15">
    <source>
        <dbReference type="EMBL" id="QQL44344.1"/>
    </source>
</evidence>
<reference evidence="15 16" key="1">
    <citation type="submission" date="2020-12" db="EMBL/GenBank/DDBJ databases">
        <title>Sulforoseuscoccus oceanibium gen. nov., sp. nov., a representative of the phylum Verrucomicrobia with special cytoplasmic membrane, and proposal of Sulforoseuscoccusaceae fam. nov.</title>
        <authorList>
            <person name="Xi F."/>
        </authorList>
    </citation>
    <scope>NUCLEOTIDE SEQUENCE [LARGE SCALE GENOMIC DNA]</scope>
    <source>
        <strain evidence="15 16">T37</strain>
    </source>
</reference>
<dbReference type="InterPro" id="IPR005106">
    <property type="entry name" value="Asp/hSer_DH_NAD-bd"/>
</dbReference>
<name>A0A6B3L0Q0_9BACT</name>
<dbReference type="Pfam" id="PF00742">
    <property type="entry name" value="Homoserine_dh"/>
    <property type="match status" value="1"/>
</dbReference>
<dbReference type="SUPFAM" id="SSF51735">
    <property type="entry name" value="NAD(P)-binding Rossmann-fold domains"/>
    <property type="match status" value="1"/>
</dbReference>
<keyword evidence="7 13" id="KW-0791">Threonine biosynthesis</keyword>
<dbReference type="PROSITE" id="PS01042">
    <property type="entry name" value="HOMOSER_DHGENASE"/>
    <property type="match status" value="1"/>
</dbReference>
<evidence type="ECO:0000256" key="7">
    <source>
        <dbReference type="ARBA" id="ARBA00022697"/>
    </source>
</evidence>
<dbReference type="InterPro" id="IPR016204">
    <property type="entry name" value="HDH"/>
</dbReference>
<dbReference type="GO" id="GO:0009088">
    <property type="term" value="P:threonine biosynthetic process"/>
    <property type="evidence" value="ECO:0007669"/>
    <property type="project" value="UniProtKB-UniPathway"/>
</dbReference>
<dbReference type="PANTHER" id="PTHR43331:SF1">
    <property type="entry name" value="HOMOSERINE DEHYDROGENASE"/>
    <property type="match status" value="1"/>
</dbReference>
<evidence type="ECO:0000256" key="12">
    <source>
        <dbReference type="PIRSR" id="PIRSR000098-2"/>
    </source>
</evidence>
<dbReference type="NCBIfam" id="NF004976">
    <property type="entry name" value="PRK06349.1"/>
    <property type="match status" value="1"/>
</dbReference>
<evidence type="ECO:0000256" key="5">
    <source>
        <dbReference type="ARBA" id="ARBA00013376"/>
    </source>
</evidence>
<dbReference type="InterPro" id="IPR002912">
    <property type="entry name" value="ACT_dom"/>
</dbReference>
<keyword evidence="10 13" id="KW-0486">Methionine biosynthesis</keyword>
<dbReference type="Gene3D" id="3.40.50.720">
    <property type="entry name" value="NAD(P)-binding Rossmann-like Domain"/>
    <property type="match status" value="1"/>
</dbReference>
<dbReference type="SUPFAM" id="SSF55347">
    <property type="entry name" value="Glyceraldehyde-3-phosphate dehydrogenase-like, C-terminal domain"/>
    <property type="match status" value="1"/>
</dbReference>
<dbReference type="Pfam" id="PF01842">
    <property type="entry name" value="ACT"/>
    <property type="match status" value="1"/>
</dbReference>
<proteinExistence type="inferred from homology"/>
<dbReference type="KEGG" id="soa:G3M56_010670"/>
<dbReference type="Gene3D" id="3.30.70.260">
    <property type="match status" value="1"/>
</dbReference>
<feature type="binding site" evidence="12">
    <location>
        <position position="107"/>
    </location>
    <ligand>
        <name>NADPH</name>
        <dbReference type="ChEBI" id="CHEBI:57783"/>
    </ligand>
</feature>
<dbReference type="PANTHER" id="PTHR43331">
    <property type="entry name" value="HOMOSERINE DEHYDROGENASE"/>
    <property type="match status" value="1"/>
</dbReference>
<evidence type="ECO:0000256" key="10">
    <source>
        <dbReference type="ARBA" id="ARBA00023167"/>
    </source>
</evidence>
<dbReference type="Gene3D" id="3.30.360.10">
    <property type="entry name" value="Dihydrodipicolinate Reductase, domain 2"/>
    <property type="match status" value="1"/>
</dbReference>
<accession>A0A6B3L0Q0</accession>
<dbReference type="InterPro" id="IPR045865">
    <property type="entry name" value="ACT-like_dom_sf"/>
</dbReference>
<comment type="pathway">
    <text evidence="1 13">Amino-acid biosynthesis; L-threonine biosynthesis; L-threonine from L-aspartate: step 3/5.</text>
</comment>
<dbReference type="InterPro" id="IPR036291">
    <property type="entry name" value="NAD(P)-bd_dom_sf"/>
</dbReference>
<dbReference type="EC" id="1.1.1.3" evidence="4 13"/>
<evidence type="ECO:0000256" key="4">
    <source>
        <dbReference type="ARBA" id="ARBA00013213"/>
    </source>
</evidence>
<feature type="binding site" evidence="12">
    <location>
        <position position="192"/>
    </location>
    <ligand>
        <name>L-homoserine</name>
        <dbReference type="ChEBI" id="CHEBI:57476"/>
    </ligand>
</feature>
<dbReference type="SUPFAM" id="SSF55021">
    <property type="entry name" value="ACT-like"/>
    <property type="match status" value="1"/>
</dbReference>
<evidence type="ECO:0000256" key="2">
    <source>
        <dbReference type="ARBA" id="ARBA00005062"/>
    </source>
</evidence>
<keyword evidence="8 12" id="KW-0521">NADP</keyword>
<dbReference type="InterPro" id="IPR001342">
    <property type="entry name" value="HDH_cat"/>
</dbReference>
<dbReference type="UniPathway" id="UPA00050">
    <property type="reaction ID" value="UER00063"/>
</dbReference>
<dbReference type="FunFam" id="3.30.360.10:FF:000005">
    <property type="entry name" value="Homoserine dehydrogenase"/>
    <property type="match status" value="1"/>
</dbReference>
<keyword evidence="6 13" id="KW-0028">Amino-acid biosynthesis</keyword>
<comment type="pathway">
    <text evidence="2 13">Amino-acid biosynthesis; L-methionine biosynthesis via de novo pathway; L-homoserine from L-aspartate: step 3/3.</text>
</comment>
<gene>
    <name evidence="15" type="ORF">G3M56_010670</name>
</gene>
<feature type="active site" description="Proton donor" evidence="11">
    <location>
        <position position="207"/>
    </location>
</feature>
<dbReference type="CDD" id="cd04881">
    <property type="entry name" value="ACT_HSDH-Hom"/>
    <property type="match status" value="1"/>
</dbReference>
<evidence type="ECO:0000256" key="3">
    <source>
        <dbReference type="ARBA" id="ARBA00006753"/>
    </source>
</evidence>
<organism evidence="15 16">
    <name type="scientific">Sulfuriroseicoccus oceanibius</name>
    <dbReference type="NCBI Taxonomy" id="2707525"/>
    <lineage>
        <taxon>Bacteria</taxon>
        <taxon>Pseudomonadati</taxon>
        <taxon>Verrucomicrobiota</taxon>
        <taxon>Verrucomicrobiia</taxon>
        <taxon>Verrucomicrobiales</taxon>
        <taxon>Verrucomicrobiaceae</taxon>
        <taxon>Sulfuriroseicoccus</taxon>
    </lineage>
</organism>
<evidence type="ECO:0000256" key="8">
    <source>
        <dbReference type="ARBA" id="ARBA00022857"/>
    </source>
</evidence>
<feature type="binding site" evidence="12">
    <location>
        <begin position="11"/>
        <end position="18"/>
    </location>
    <ligand>
        <name>NADP(+)</name>
        <dbReference type="ChEBI" id="CHEBI:58349"/>
    </ligand>
</feature>
<dbReference type="EMBL" id="CP066776">
    <property type="protein sequence ID" value="QQL44344.1"/>
    <property type="molecule type" value="Genomic_DNA"/>
</dbReference>
<comment type="similarity">
    <text evidence="3 14">Belongs to the homoserine dehydrogenase family.</text>
</comment>
<keyword evidence="16" id="KW-1185">Reference proteome</keyword>
<dbReference type="PIRSF" id="PIRSF000098">
    <property type="entry name" value="Homoser_dehydrog"/>
    <property type="match status" value="1"/>
</dbReference>
<evidence type="ECO:0000256" key="13">
    <source>
        <dbReference type="RuleBase" id="RU000579"/>
    </source>
</evidence>
<sequence length="435" mass="46084">MAGKHIKIGLAGLGTVGGGLWSNLERNRDLIESRSGIRLTIPMVAVRDMAKAKAFGVPADSLTTNWQDVTRSEDVDIVVELIGGVDTAYDLVMDAIDQGKVVVTGNKALLAERGAEIFKRAGEKGVPVFYEAAVAGGIPIIKALRESLIGNHVTGIYGIINGTSNYILTRMTDAGLSFADALKEASDLGYAEADPYLDISGWDAAHKAAILASIAYGSWVSIEDLHVEGIDGLSLSDVHYAERLGYAIKLLSVVKADDEGRIEVRTQPSLIPNEHILASVSGVFNAVAVHGDSSGESLYYGSGAGQDPTSSSVLADVVDAAYAVDTHQRGPGFVPHGHYGEVKPIEDTVSEYYLRITVTDQPGVIAGISTALAAHGIGIRATSSLKPGEMKEAGFDEVIFVLHASRYGTLLAALKEIEAFDYVTAPVVHLRVEQL</sequence>
<dbReference type="GO" id="GO:0050661">
    <property type="term" value="F:NADP binding"/>
    <property type="evidence" value="ECO:0007669"/>
    <property type="project" value="InterPro"/>
</dbReference>
<dbReference type="PROSITE" id="PS51671">
    <property type="entry name" value="ACT"/>
    <property type="match status" value="1"/>
</dbReference>
<keyword evidence="9 13" id="KW-0560">Oxidoreductase</keyword>
<evidence type="ECO:0000256" key="1">
    <source>
        <dbReference type="ARBA" id="ARBA00005056"/>
    </source>
</evidence>
<evidence type="ECO:0000256" key="9">
    <source>
        <dbReference type="ARBA" id="ARBA00023002"/>
    </source>
</evidence>
<dbReference type="AlphaFoldDB" id="A0A6B3L0Q0"/>
<dbReference type="GO" id="GO:0009086">
    <property type="term" value="P:methionine biosynthetic process"/>
    <property type="evidence" value="ECO:0007669"/>
    <property type="project" value="UniProtKB-KW"/>
</dbReference>
<protein>
    <recommendedName>
        <fullName evidence="5 13">Homoserine dehydrogenase</fullName>
        <ecNumber evidence="4 13">1.1.1.3</ecNumber>
    </recommendedName>
</protein>